<gene>
    <name evidence="1" type="ORF">CLODIP_2_CD11330</name>
</gene>
<evidence type="ECO:0000313" key="1">
    <source>
        <dbReference type="EMBL" id="CAB3361172.1"/>
    </source>
</evidence>
<evidence type="ECO:0000313" key="2">
    <source>
        <dbReference type="Proteomes" id="UP000494165"/>
    </source>
</evidence>
<dbReference type="AlphaFoldDB" id="A0A8S1BP17"/>
<dbReference type="EMBL" id="CADEPI010000005">
    <property type="protein sequence ID" value="CAB3361172.1"/>
    <property type="molecule type" value="Genomic_DNA"/>
</dbReference>
<comment type="caution">
    <text evidence="1">The sequence shown here is derived from an EMBL/GenBank/DDBJ whole genome shotgun (WGS) entry which is preliminary data.</text>
</comment>
<dbReference type="Proteomes" id="UP000494165">
    <property type="component" value="Unassembled WGS sequence"/>
</dbReference>
<dbReference type="OrthoDB" id="10040691at2759"/>
<proteinExistence type="predicted"/>
<name>A0A8S1BP17_9INSE</name>
<sequence length="111" mass="12147">MQPSAVKAGRLEVCIPYVRWQQHRSLEFQQRQRASERVTGCAEICEETCKPPADRYLTDTRANAPQPDRNGQLGGRVALGGTIKSGHYGAAGRRERRLSWKGGAAVSAVAP</sequence>
<accession>A0A8S1BP17</accession>
<organism evidence="1 2">
    <name type="scientific">Cloeon dipterum</name>
    <dbReference type="NCBI Taxonomy" id="197152"/>
    <lineage>
        <taxon>Eukaryota</taxon>
        <taxon>Metazoa</taxon>
        <taxon>Ecdysozoa</taxon>
        <taxon>Arthropoda</taxon>
        <taxon>Hexapoda</taxon>
        <taxon>Insecta</taxon>
        <taxon>Pterygota</taxon>
        <taxon>Palaeoptera</taxon>
        <taxon>Ephemeroptera</taxon>
        <taxon>Pisciforma</taxon>
        <taxon>Baetidae</taxon>
        <taxon>Cloeon</taxon>
    </lineage>
</organism>
<reference evidence="1 2" key="1">
    <citation type="submission" date="2020-04" db="EMBL/GenBank/DDBJ databases">
        <authorList>
            <person name="Alioto T."/>
            <person name="Alioto T."/>
            <person name="Gomez Garrido J."/>
        </authorList>
    </citation>
    <scope>NUCLEOTIDE SEQUENCE [LARGE SCALE GENOMIC DNA]</scope>
</reference>
<protein>
    <submittedName>
        <fullName evidence="1">Uncharacterized protein</fullName>
    </submittedName>
</protein>
<keyword evidence="2" id="KW-1185">Reference proteome</keyword>